<dbReference type="KEGG" id="roz:CBI38_35965"/>
<accession>A0A2S2C7F5</accession>
<evidence type="ECO:0000256" key="1">
    <source>
        <dbReference type="SAM" id="Coils"/>
    </source>
</evidence>
<protein>
    <recommendedName>
        <fullName evidence="4">DUF2933 domain-containing protein</fullName>
    </recommendedName>
</protein>
<keyword evidence="2" id="KW-0614">Plasmid</keyword>
<keyword evidence="1" id="KW-0175">Coiled coil</keyword>
<geneLocation type="plasmid" evidence="3">
    <name>prb29</name>
</geneLocation>
<evidence type="ECO:0000313" key="2">
    <source>
        <dbReference type="EMBL" id="AWK76807.1"/>
    </source>
</evidence>
<keyword evidence="3" id="KW-1185">Reference proteome</keyword>
<organism evidence="2 3">
    <name type="scientific">Rhodococcus oxybenzonivorans</name>
    <dbReference type="NCBI Taxonomy" id="1990687"/>
    <lineage>
        <taxon>Bacteria</taxon>
        <taxon>Bacillati</taxon>
        <taxon>Actinomycetota</taxon>
        <taxon>Actinomycetes</taxon>
        <taxon>Mycobacteriales</taxon>
        <taxon>Nocardiaceae</taxon>
        <taxon>Rhodococcus</taxon>
    </lineage>
</organism>
<dbReference type="Proteomes" id="UP000245711">
    <property type="component" value="Plasmid pRB29"/>
</dbReference>
<gene>
    <name evidence="2" type="ORF">CBI38_35965</name>
</gene>
<evidence type="ECO:0008006" key="4">
    <source>
        <dbReference type="Google" id="ProtNLM"/>
    </source>
</evidence>
<name>A0A2S2C7F5_9NOCA</name>
<evidence type="ECO:0000313" key="3">
    <source>
        <dbReference type="Proteomes" id="UP000245711"/>
    </source>
</evidence>
<dbReference type="RefSeq" id="WP_109336225.1">
    <property type="nucleotide sequence ID" value="NZ_CP021356.1"/>
</dbReference>
<dbReference type="AlphaFoldDB" id="A0A2S2C7F5"/>
<dbReference type="EMBL" id="CP021356">
    <property type="protein sequence ID" value="AWK76807.1"/>
    <property type="molecule type" value="Genomic_DNA"/>
</dbReference>
<reference evidence="2 3" key="1">
    <citation type="submission" date="2017-05" db="EMBL/GenBank/DDBJ databases">
        <title>Isolation of Rhodococcus sp. S2-17 biodegrading of BP-3.</title>
        <authorList>
            <person name="Lee Y."/>
            <person name="Kim K.H."/>
            <person name="Chun B.H."/>
            <person name="Jung H.S."/>
            <person name="Jeon C.O."/>
        </authorList>
    </citation>
    <scope>NUCLEOTIDE SEQUENCE [LARGE SCALE GENOMIC DNA]</scope>
    <source>
        <strain evidence="2 3">S2-17</strain>
        <plasmid evidence="3">prb29</plasmid>
    </source>
</reference>
<feature type="coiled-coil region" evidence="1">
    <location>
        <begin position="35"/>
        <end position="62"/>
    </location>
</feature>
<sequence>MQQLLLGVAVLACPIGMGLMMWMMMRGGQNKGADDASEQQQLRQLREEINALKADRVERQGS</sequence>
<proteinExistence type="predicted"/>